<keyword evidence="4 6" id="KW-0339">Growth factor</keyword>
<dbReference type="OrthoDB" id="6516235at2759"/>
<feature type="signal peptide" evidence="8">
    <location>
        <begin position="1"/>
        <end position="28"/>
    </location>
</feature>
<evidence type="ECO:0000259" key="9">
    <source>
        <dbReference type="PROSITE" id="PS51362"/>
    </source>
</evidence>
<feature type="chain" id="PRO_5035269421" description="TGF-beta family profile domain-containing protein" evidence="8">
    <location>
        <begin position="29"/>
        <end position="564"/>
    </location>
</feature>
<dbReference type="AlphaFoldDB" id="A0A8J2PLT9"/>
<reference evidence="10" key="1">
    <citation type="submission" date="2021-06" db="EMBL/GenBank/DDBJ databases">
        <authorList>
            <person name="Hodson N. C."/>
            <person name="Mongue J. A."/>
            <person name="Jaron S. K."/>
        </authorList>
    </citation>
    <scope>NUCLEOTIDE SEQUENCE</scope>
</reference>
<evidence type="ECO:0000256" key="8">
    <source>
        <dbReference type="SAM" id="SignalP"/>
    </source>
</evidence>
<accession>A0A8J2PLT9</accession>
<dbReference type="GO" id="GO:0005125">
    <property type="term" value="F:cytokine activity"/>
    <property type="evidence" value="ECO:0007669"/>
    <property type="project" value="TreeGrafter"/>
</dbReference>
<dbReference type="PROSITE" id="PS00250">
    <property type="entry name" value="TGF_BETA_1"/>
    <property type="match status" value="1"/>
</dbReference>
<dbReference type="Pfam" id="PF00688">
    <property type="entry name" value="TGFb_propeptide"/>
    <property type="match status" value="1"/>
</dbReference>
<dbReference type="Proteomes" id="UP000708208">
    <property type="component" value="Unassembled WGS sequence"/>
</dbReference>
<evidence type="ECO:0000256" key="4">
    <source>
        <dbReference type="ARBA" id="ARBA00023030"/>
    </source>
</evidence>
<dbReference type="InterPro" id="IPR015615">
    <property type="entry name" value="TGF-beta-rel"/>
</dbReference>
<keyword evidence="5" id="KW-1015">Disulfide bond</keyword>
<gene>
    <name evidence="10" type="ORF">AFUS01_LOCUS35416</name>
</gene>
<dbReference type="InterPro" id="IPR001111">
    <property type="entry name" value="TGF-b_propeptide"/>
</dbReference>
<protein>
    <recommendedName>
        <fullName evidence="9">TGF-beta family profile domain-containing protein</fullName>
    </recommendedName>
</protein>
<dbReference type="PANTHER" id="PTHR11848">
    <property type="entry name" value="TGF-BETA FAMILY"/>
    <property type="match status" value="1"/>
</dbReference>
<comment type="subcellular location">
    <subcellularLocation>
        <location evidence="1">Secreted</location>
    </subcellularLocation>
</comment>
<evidence type="ECO:0000256" key="6">
    <source>
        <dbReference type="RuleBase" id="RU000354"/>
    </source>
</evidence>
<keyword evidence="3" id="KW-0964">Secreted</keyword>
<feature type="compositionally biased region" description="Polar residues" evidence="7">
    <location>
        <begin position="131"/>
        <end position="155"/>
    </location>
</feature>
<evidence type="ECO:0000256" key="1">
    <source>
        <dbReference type="ARBA" id="ARBA00004613"/>
    </source>
</evidence>
<dbReference type="Pfam" id="PF00019">
    <property type="entry name" value="TGF_beta"/>
    <property type="match status" value="1"/>
</dbReference>
<dbReference type="EMBL" id="CAJVCH010535701">
    <property type="protein sequence ID" value="CAG7825298.1"/>
    <property type="molecule type" value="Genomic_DNA"/>
</dbReference>
<comment type="caution">
    <text evidence="10">The sequence shown here is derived from an EMBL/GenBank/DDBJ whole genome shotgun (WGS) entry which is preliminary data.</text>
</comment>
<evidence type="ECO:0000313" key="11">
    <source>
        <dbReference type="Proteomes" id="UP000708208"/>
    </source>
</evidence>
<dbReference type="GO" id="GO:0008083">
    <property type="term" value="F:growth factor activity"/>
    <property type="evidence" value="ECO:0007669"/>
    <property type="project" value="UniProtKB-KW"/>
</dbReference>
<dbReference type="InterPro" id="IPR017948">
    <property type="entry name" value="TGFb_CS"/>
</dbReference>
<sequence>MFFNQDLTLATMIGTIFMLNCCISVCYCHEDTLYNRGTVAYRHQIQHPAKSGEDTNFEDIHEMQDIEDQNELHQMQDTETATLLNKEADEDSPAVVRLTHEKHHLWKLTMSNYERDSTQSGNRVATEEGAKNQSNSTSPNYIQPPVNNSRSTKANATSTELKKIVTSEGPLQQIPEMSKPGESVVVESENQILKEKNKQDNGAKPGCRSCMINSQIEASMDSESVRKMRLEVIKEQILKKLGLKEPPNTTFLANEAIPLPVALGSTLPRRRHPHFRSQDRDIDDFYGKTEQVIVFPEDVMPTCVTHRPDPSSCFTFKVPQENMVEKASTAELWVYKFQDGKDSRNQSFWVDEVSLYQTDMEHGAVRARNIEIKHDIPSREGWIKLNLTRMIPKWLASNISEHTLQIGCKTCVIDSYESPIDTEGDQRPFIVINYKSSPVKKRSRRSINCSPQLKECCRESFEVSFKEIGWDQWIIAPANYNAYFCKGSCITINGQAHSTARHTTVMQRYIGKFGLSNRTAELVPCCTATKMSPISLLLRDPENITRAIKQEILPNMVVDSCGCL</sequence>
<dbReference type="GO" id="GO:0005615">
    <property type="term" value="C:extracellular space"/>
    <property type="evidence" value="ECO:0007669"/>
    <property type="project" value="TreeGrafter"/>
</dbReference>
<feature type="region of interest" description="Disordered" evidence="7">
    <location>
        <begin position="111"/>
        <end position="155"/>
    </location>
</feature>
<proteinExistence type="inferred from homology"/>
<name>A0A8J2PLT9_9HEXA</name>
<feature type="domain" description="TGF-beta family profile" evidence="9">
    <location>
        <begin position="439"/>
        <end position="564"/>
    </location>
</feature>
<organism evidence="10 11">
    <name type="scientific">Allacma fusca</name>
    <dbReference type="NCBI Taxonomy" id="39272"/>
    <lineage>
        <taxon>Eukaryota</taxon>
        <taxon>Metazoa</taxon>
        <taxon>Ecdysozoa</taxon>
        <taxon>Arthropoda</taxon>
        <taxon>Hexapoda</taxon>
        <taxon>Collembola</taxon>
        <taxon>Symphypleona</taxon>
        <taxon>Sminthuridae</taxon>
        <taxon>Allacma</taxon>
    </lineage>
</organism>
<evidence type="ECO:0000256" key="2">
    <source>
        <dbReference type="ARBA" id="ARBA00006656"/>
    </source>
</evidence>
<evidence type="ECO:0000313" key="10">
    <source>
        <dbReference type="EMBL" id="CAG7825298.1"/>
    </source>
</evidence>
<dbReference type="PANTHER" id="PTHR11848:SF298">
    <property type="entry name" value="DAWDLE, ISOFORM A"/>
    <property type="match status" value="1"/>
</dbReference>
<evidence type="ECO:0000256" key="3">
    <source>
        <dbReference type="ARBA" id="ARBA00022525"/>
    </source>
</evidence>
<dbReference type="CDD" id="cd13752">
    <property type="entry name" value="TGF_beta_INHB"/>
    <property type="match status" value="1"/>
</dbReference>
<evidence type="ECO:0000256" key="5">
    <source>
        <dbReference type="ARBA" id="ARBA00023157"/>
    </source>
</evidence>
<keyword evidence="11" id="KW-1185">Reference proteome</keyword>
<dbReference type="InterPro" id="IPR001839">
    <property type="entry name" value="TGF-b_C"/>
</dbReference>
<evidence type="ECO:0000256" key="7">
    <source>
        <dbReference type="SAM" id="MobiDB-lite"/>
    </source>
</evidence>
<dbReference type="SMART" id="SM00204">
    <property type="entry name" value="TGFB"/>
    <property type="match status" value="1"/>
</dbReference>
<comment type="similarity">
    <text evidence="2 6">Belongs to the TGF-beta family.</text>
</comment>
<keyword evidence="8" id="KW-0732">Signal</keyword>
<dbReference type="PROSITE" id="PS51362">
    <property type="entry name" value="TGF_BETA_2"/>
    <property type="match status" value="1"/>
</dbReference>